<dbReference type="PANTHER" id="PTHR11863">
    <property type="entry name" value="STEROL DESATURASE"/>
    <property type="match status" value="1"/>
</dbReference>
<evidence type="ECO:0000256" key="2">
    <source>
        <dbReference type="ARBA" id="ARBA00022692"/>
    </source>
</evidence>
<evidence type="ECO:0000259" key="7">
    <source>
        <dbReference type="Pfam" id="PF04116"/>
    </source>
</evidence>
<feature type="transmembrane region" description="Helical" evidence="6">
    <location>
        <begin position="213"/>
        <end position="235"/>
    </location>
</feature>
<evidence type="ECO:0000256" key="6">
    <source>
        <dbReference type="SAM" id="Phobius"/>
    </source>
</evidence>
<evidence type="ECO:0000256" key="1">
    <source>
        <dbReference type="ARBA" id="ARBA00004370"/>
    </source>
</evidence>
<dbReference type="Pfam" id="PF04116">
    <property type="entry name" value="FA_hydroxylase"/>
    <property type="match status" value="1"/>
</dbReference>
<dbReference type="InterPro" id="IPR050307">
    <property type="entry name" value="Sterol_Desaturase_Related"/>
</dbReference>
<dbReference type="EMBL" id="PDNA01000034">
    <property type="protein sequence ID" value="PGH21487.1"/>
    <property type="molecule type" value="Genomic_DNA"/>
</dbReference>
<feature type="transmembrane region" description="Helical" evidence="6">
    <location>
        <begin position="57"/>
        <end position="82"/>
    </location>
</feature>
<comment type="subcellular location">
    <subcellularLocation>
        <location evidence="1">Membrane</location>
    </subcellularLocation>
</comment>
<evidence type="ECO:0000313" key="9">
    <source>
        <dbReference type="Proteomes" id="UP000224634"/>
    </source>
</evidence>
<dbReference type="InterPro" id="IPR006694">
    <property type="entry name" value="Fatty_acid_hydroxylase"/>
</dbReference>
<dbReference type="GO" id="GO:0016491">
    <property type="term" value="F:oxidoreductase activity"/>
    <property type="evidence" value="ECO:0007669"/>
    <property type="project" value="InterPro"/>
</dbReference>
<organism evidence="8 9">
    <name type="scientific">Polytolypa hystricis (strain UAMH7299)</name>
    <dbReference type="NCBI Taxonomy" id="1447883"/>
    <lineage>
        <taxon>Eukaryota</taxon>
        <taxon>Fungi</taxon>
        <taxon>Dikarya</taxon>
        <taxon>Ascomycota</taxon>
        <taxon>Pezizomycotina</taxon>
        <taxon>Eurotiomycetes</taxon>
        <taxon>Eurotiomycetidae</taxon>
        <taxon>Onygenales</taxon>
        <taxon>Onygenales incertae sedis</taxon>
        <taxon>Polytolypa</taxon>
    </lineage>
</organism>
<feature type="transmembrane region" description="Helical" evidence="6">
    <location>
        <begin position="12"/>
        <end position="37"/>
    </location>
</feature>
<feature type="transmembrane region" description="Helical" evidence="6">
    <location>
        <begin position="103"/>
        <end position="121"/>
    </location>
</feature>
<sequence>MLDAIFFPMLSFLLIPAMSSYSTSLNLLFFYMTWATLVLSHPPLKVEMVGTIAVRALFYLLPSTLFYLFDILVPSGAIVLKAQGHDGLPGGKRGKMGKKQAKIVGWAMLNLASAIALQGLIEFALTRVLGVKSALRVSTRLPMPWAIGKDVALGLLVREILHYTLHRYTLHSTTSFVAKCHESWYHSLPAPYPLTAHYDHPLAYLVSRFVPTFLPAALLRFHLISYIIYLSIISVEETFAYSGYKALPTSFFLGGVARRMDLHVLGKGYGNFGAWGILDWVLGTTIGEDGGEEEEEGLQQGLGEVVANAASGSKKAREVKGRTRRRRDS</sequence>
<proteinExistence type="predicted"/>
<evidence type="ECO:0000256" key="3">
    <source>
        <dbReference type="ARBA" id="ARBA00022989"/>
    </source>
</evidence>
<feature type="domain" description="Fatty acid hydroxylase" evidence="7">
    <location>
        <begin position="152"/>
        <end position="284"/>
    </location>
</feature>
<evidence type="ECO:0000313" key="8">
    <source>
        <dbReference type="EMBL" id="PGH21487.1"/>
    </source>
</evidence>
<keyword evidence="4 6" id="KW-0472">Membrane</keyword>
<dbReference type="GO" id="GO:0005506">
    <property type="term" value="F:iron ion binding"/>
    <property type="evidence" value="ECO:0007669"/>
    <property type="project" value="InterPro"/>
</dbReference>
<dbReference type="GO" id="GO:0016020">
    <property type="term" value="C:membrane"/>
    <property type="evidence" value="ECO:0007669"/>
    <property type="project" value="UniProtKB-SubCell"/>
</dbReference>
<dbReference type="GO" id="GO:0008610">
    <property type="term" value="P:lipid biosynthetic process"/>
    <property type="evidence" value="ECO:0007669"/>
    <property type="project" value="InterPro"/>
</dbReference>
<feature type="region of interest" description="Disordered" evidence="5">
    <location>
        <begin position="309"/>
        <end position="329"/>
    </location>
</feature>
<protein>
    <recommendedName>
        <fullName evidence="7">Fatty acid hydroxylase domain-containing protein</fullName>
    </recommendedName>
</protein>
<dbReference type="Proteomes" id="UP000224634">
    <property type="component" value="Unassembled WGS sequence"/>
</dbReference>
<comment type="caution">
    <text evidence="8">The sequence shown here is derived from an EMBL/GenBank/DDBJ whole genome shotgun (WGS) entry which is preliminary data.</text>
</comment>
<feature type="compositionally biased region" description="Basic and acidic residues" evidence="5">
    <location>
        <begin position="315"/>
        <end position="329"/>
    </location>
</feature>
<dbReference type="OrthoDB" id="408954at2759"/>
<reference evidence="8 9" key="1">
    <citation type="submission" date="2017-10" db="EMBL/GenBank/DDBJ databases">
        <title>Comparative genomics in systemic dimorphic fungi from Ajellomycetaceae.</title>
        <authorList>
            <person name="Munoz J.F."/>
            <person name="Mcewen J.G."/>
            <person name="Clay O.K."/>
            <person name="Cuomo C.A."/>
        </authorList>
    </citation>
    <scope>NUCLEOTIDE SEQUENCE [LARGE SCALE GENOMIC DNA]</scope>
    <source>
        <strain evidence="8 9">UAMH7299</strain>
    </source>
</reference>
<name>A0A2B7YLJ5_POLH7</name>
<evidence type="ECO:0000256" key="4">
    <source>
        <dbReference type="ARBA" id="ARBA00023136"/>
    </source>
</evidence>
<dbReference type="AlphaFoldDB" id="A0A2B7YLJ5"/>
<dbReference type="STRING" id="1447883.A0A2B7YLJ5"/>
<keyword evidence="2 6" id="KW-0812">Transmembrane</keyword>
<keyword evidence="9" id="KW-1185">Reference proteome</keyword>
<gene>
    <name evidence="8" type="ORF">AJ80_03155</name>
</gene>
<accession>A0A2B7YLJ5</accession>
<keyword evidence="3 6" id="KW-1133">Transmembrane helix</keyword>
<evidence type="ECO:0000256" key="5">
    <source>
        <dbReference type="SAM" id="MobiDB-lite"/>
    </source>
</evidence>